<dbReference type="Pfam" id="PF02749">
    <property type="entry name" value="QRPTase_N"/>
    <property type="match status" value="1"/>
</dbReference>
<dbReference type="PANTHER" id="PTHR43202:SF1">
    <property type="entry name" value="NICOTINATE PHOSPHORIBOSYLTRANSFERASE"/>
    <property type="match status" value="1"/>
</dbReference>
<comment type="catalytic activity">
    <reaction evidence="2">
        <text>nicotinate beta-D-ribonucleotide + CO2 + diphosphate = quinolinate + 5-phospho-alpha-D-ribose 1-diphosphate + 2 H(+)</text>
        <dbReference type="Rhea" id="RHEA:12733"/>
        <dbReference type="ChEBI" id="CHEBI:15378"/>
        <dbReference type="ChEBI" id="CHEBI:16526"/>
        <dbReference type="ChEBI" id="CHEBI:29959"/>
        <dbReference type="ChEBI" id="CHEBI:33019"/>
        <dbReference type="ChEBI" id="CHEBI:57502"/>
        <dbReference type="ChEBI" id="CHEBI:58017"/>
        <dbReference type="EC" id="2.4.2.19"/>
    </reaction>
</comment>
<gene>
    <name evidence="6" type="ORF">C7B45_05020</name>
</gene>
<feature type="region of interest" description="Disordered" evidence="3">
    <location>
        <begin position="289"/>
        <end position="313"/>
    </location>
</feature>
<name>A0A2T2WKU7_9FIRM</name>
<dbReference type="Proteomes" id="UP000241848">
    <property type="component" value="Unassembled WGS sequence"/>
</dbReference>
<dbReference type="EMBL" id="PXYV01000011">
    <property type="protein sequence ID" value="PSR22836.1"/>
    <property type="molecule type" value="Genomic_DNA"/>
</dbReference>
<accession>A0A2T2WKU7</accession>
<dbReference type="AlphaFoldDB" id="A0A2T2WKU7"/>
<dbReference type="InterPro" id="IPR053190">
    <property type="entry name" value="NAPRTase-like"/>
</dbReference>
<dbReference type="NCBIfam" id="NF006415">
    <property type="entry name" value="PRK08662.1"/>
    <property type="match status" value="1"/>
</dbReference>
<dbReference type="InterPro" id="IPR037128">
    <property type="entry name" value="Quinolinate_PRibosylTase_N_sf"/>
</dbReference>
<dbReference type="PANTHER" id="PTHR43202">
    <property type="entry name" value="NICOTINATE-NUCLEOTIDE PYROPHOSPHORYLASE"/>
    <property type="match status" value="1"/>
</dbReference>
<dbReference type="GO" id="GO:0009435">
    <property type="term" value="P:NAD+ biosynthetic process"/>
    <property type="evidence" value="ECO:0007669"/>
    <property type="project" value="InterPro"/>
</dbReference>
<feature type="domain" description="Quinolinate phosphoribosyl transferase N-terminal" evidence="5">
    <location>
        <begin position="9"/>
        <end position="86"/>
    </location>
</feature>
<comment type="caution">
    <text evidence="6">The sequence shown here is derived from an EMBL/GenBank/DDBJ whole genome shotgun (WGS) entry which is preliminary data.</text>
</comment>
<organism evidence="6 7">
    <name type="scientific">Sulfobacillus acidophilus</name>
    <dbReference type="NCBI Taxonomy" id="53633"/>
    <lineage>
        <taxon>Bacteria</taxon>
        <taxon>Bacillati</taxon>
        <taxon>Bacillota</taxon>
        <taxon>Clostridia</taxon>
        <taxon>Eubacteriales</taxon>
        <taxon>Clostridiales Family XVII. Incertae Sedis</taxon>
        <taxon>Sulfobacillus</taxon>
    </lineage>
</organism>
<dbReference type="Pfam" id="PF01729">
    <property type="entry name" value="QRPTase_C"/>
    <property type="match status" value="1"/>
</dbReference>
<dbReference type="SUPFAM" id="SSF51690">
    <property type="entry name" value="Nicotinate/Quinolinate PRTase C-terminal domain-like"/>
    <property type="match status" value="1"/>
</dbReference>
<evidence type="ECO:0000259" key="4">
    <source>
        <dbReference type="Pfam" id="PF01729"/>
    </source>
</evidence>
<keyword evidence="6" id="KW-0328">Glycosyltransferase</keyword>
<evidence type="ECO:0000259" key="5">
    <source>
        <dbReference type="Pfam" id="PF02749"/>
    </source>
</evidence>
<dbReference type="Gene3D" id="3.90.1170.20">
    <property type="entry name" value="Quinolinate phosphoribosyl transferase, N-terminal domain"/>
    <property type="match status" value="1"/>
</dbReference>
<dbReference type="InterPro" id="IPR002638">
    <property type="entry name" value="Quinolinate_PRibosylTrfase_C"/>
</dbReference>
<evidence type="ECO:0000313" key="7">
    <source>
        <dbReference type="Proteomes" id="UP000241848"/>
    </source>
</evidence>
<dbReference type="InterPro" id="IPR013785">
    <property type="entry name" value="Aldolase_TIM"/>
</dbReference>
<evidence type="ECO:0000256" key="3">
    <source>
        <dbReference type="SAM" id="MobiDB-lite"/>
    </source>
</evidence>
<protein>
    <submittedName>
        <fullName evidence="6">Nicotinate phosphoribosyltransferase</fullName>
    </submittedName>
</protein>
<dbReference type="InterPro" id="IPR022412">
    <property type="entry name" value="Quinolinate_PRibosylTrfase_N"/>
</dbReference>
<proteinExistence type="predicted"/>
<evidence type="ECO:0000256" key="1">
    <source>
        <dbReference type="ARBA" id="ARBA00022679"/>
    </source>
</evidence>
<evidence type="ECO:0000256" key="2">
    <source>
        <dbReference type="ARBA" id="ARBA00047445"/>
    </source>
</evidence>
<dbReference type="InterPro" id="IPR036068">
    <property type="entry name" value="Nicotinate_pribotase-like_C"/>
</dbReference>
<sequence>MGTQQILHRLALHDLPVTAEVFSNHRGVLAGVEETLALLSDLPITVESLDEGTQVDAKEVVMRITGRYGDFGLFETAILGTLASSSGWATRAREIVDIAAPVPVISFGARHVHPAVASVMDRAALVGGAQGASSILGARQAGEVPSGTMPHALLLMVGDTVRAAEAYDEIMPDEAPRVVLVDTFKDEAEEAIRVAERLGRRLSAIRLDTPRERGGVTPALVREVKARLAQAGFPDVGIFVSGGITPDRVEALKAAGVSGFGIGSYIASAPPLDMTMDLKVVNGQPVAKRGRIPGLTPSRPLTVRKRGADEARL</sequence>
<dbReference type="SUPFAM" id="SSF54675">
    <property type="entry name" value="Nicotinate/Quinolinate PRTase N-terminal domain-like"/>
    <property type="match status" value="1"/>
</dbReference>
<reference evidence="6 7" key="1">
    <citation type="journal article" date="2014" name="BMC Genomics">
        <title>Comparison of environmental and isolate Sulfobacillus genomes reveals diverse carbon, sulfur, nitrogen, and hydrogen metabolisms.</title>
        <authorList>
            <person name="Justice N.B."/>
            <person name="Norman A."/>
            <person name="Brown C.T."/>
            <person name="Singh A."/>
            <person name="Thomas B.C."/>
            <person name="Banfield J.F."/>
        </authorList>
    </citation>
    <scope>NUCLEOTIDE SEQUENCE [LARGE SCALE GENOMIC DNA]</scope>
    <source>
        <strain evidence="6">AMDSBA3</strain>
    </source>
</reference>
<dbReference type="Gene3D" id="3.20.20.70">
    <property type="entry name" value="Aldolase class I"/>
    <property type="match status" value="1"/>
</dbReference>
<evidence type="ECO:0000313" key="6">
    <source>
        <dbReference type="EMBL" id="PSR22836.1"/>
    </source>
</evidence>
<dbReference type="GO" id="GO:0004514">
    <property type="term" value="F:nicotinate-nucleotide diphosphorylase (carboxylating) activity"/>
    <property type="evidence" value="ECO:0007669"/>
    <property type="project" value="UniProtKB-EC"/>
</dbReference>
<feature type="domain" description="Quinolinate phosphoribosyl transferase C-terminal" evidence="4">
    <location>
        <begin position="89"/>
        <end position="277"/>
    </location>
</feature>
<keyword evidence="1 6" id="KW-0808">Transferase</keyword>